<dbReference type="AlphaFoldDB" id="A0A1I7YFN9"/>
<accession>A0A1I7YFN9</accession>
<keyword evidence="1" id="KW-1185">Reference proteome</keyword>
<dbReference type="WBParaSite" id="L893_g15919.t1">
    <property type="protein sequence ID" value="L893_g15919.t1"/>
    <property type="gene ID" value="L893_g15919"/>
</dbReference>
<sequence length="74" mass="8679">MPSETPAMRVAHVPPPRKVVWLGKLLISRRTLLISACCWCHLVEQIILRRLRPRSPKYMGFAQRMVRWTRQGPT</sequence>
<evidence type="ECO:0000313" key="2">
    <source>
        <dbReference type="WBParaSite" id="L893_g15919.t1"/>
    </source>
</evidence>
<protein>
    <submittedName>
        <fullName evidence="2">Uncharacterized protein</fullName>
    </submittedName>
</protein>
<name>A0A1I7YFN9_9BILA</name>
<reference evidence="2" key="1">
    <citation type="submission" date="2016-11" db="UniProtKB">
        <authorList>
            <consortium name="WormBaseParasite"/>
        </authorList>
    </citation>
    <scope>IDENTIFICATION</scope>
</reference>
<organism evidence="1 2">
    <name type="scientific">Steinernema glaseri</name>
    <dbReference type="NCBI Taxonomy" id="37863"/>
    <lineage>
        <taxon>Eukaryota</taxon>
        <taxon>Metazoa</taxon>
        <taxon>Ecdysozoa</taxon>
        <taxon>Nematoda</taxon>
        <taxon>Chromadorea</taxon>
        <taxon>Rhabditida</taxon>
        <taxon>Tylenchina</taxon>
        <taxon>Panagrolaimomorpha</taxon>
        <taxon>Strongyloidoidea</taxon>
        <taxon>Steinernematidae</taxon>
        <taxon>Steinernema</taxon>
    </lineage>
</organism>
<evidence type="ECO:0000313" key="1">
    <source>
        <dbReference type="Proteomes" id="UP000095287"/>
    </source>
</evidence>
<dbReference type="Proteomes" id="UP000095287">
    <property type="component" value="Unplaced"/>
</dbReference>
<proteinExistence type="predicted"/>